<evidence type="ECO:0000256" key="2">
    <source>
        <dbReference type="ARBA" id="ARBA00001946"/>
    </source>
</evidence>
<comment type="pathway">
    <text evidence="4">Protein modification; protein glycosylation.</text>
</comment>
<dbReference type="GO" id="GO:0004576">
    <property type="term" value="F:oligosaccharyl transferase activity"/>
    <property type="evidence" value="ECO:0007669"/>
    <property type="project" value="InterPro"/>
</dbReference>
<evidence type="ECO:0000256" key="9">
    <source>
        <dbReference type="ARBA" id="ARBA00022723"/>
    </source>
</evidence>
<keyword evidence="13" id="KW-0464">Manganese</keyword>
<evidence type="ECO:0000256" key="3">
    <source>
        <dbReference type="ARBA" id="ARBA00004127"/>
    </source>
</evidence>
<sequence length="324" mass="36986">FKIKGDMAAFALIIGIAGVYFSSSFIRLEVFGSISVIILSSIGISILASKILNDHRRPIRRTLQFSFFGIIVVLLTIPTALPIGDSWITGTVIPPTILNGGNLWDNASNDWPHAMQWVRENTPKDAVIAAWWDYGYWITALGDRKSLADNATLIDWQIEKIAKMFFSTPENAWHILAPDTKTDVSSYYGGQILEYNKEKKIESFKSWKNNLSTDGSWEYCFEEKCEMRSVIEEGYEKYPTLFDYWVSNIWNFDPRVAALDADYVLVNIAAYRIPDVIDDLPLYLLGDKGGDETKAWWIIKIAGLNIMDYYYWGGDAYSDHFWDA</sequence>
<evidence type="ECO:0000256" key="4">
    <source>
        <dbReference type="ARBA" id="ARBA00004922"/>
    </source>
</evidence>
<gene>
    <name evidence="15" type="ORF">METZ01_LOCUS346649</name>
</gene>
<dbReference type="GO" id="GO:0016020">
    <property type="term" value="C:membrane"/>
    <property type="evidence" value="ECO:0007669"/>
    <property type="project" value="InterPro"/>
</dbReference>
<reference evidence="15" key="1">
    <citation type="submission" date="2018-05" db="EMBL/GenBank/DDBJ databases">
        <authorList>
            <person name="Lanie J.A."/>
            <person name="Ng W.-L."/>
            <person name="Kazmierczak K.M."/>
            <person name="Andrzejewski T.M."/>
            <person name="Davidsen T.M."/>
            <person name="Wayne K.J."/>
            <person name="Tettelin H."/>
            <person name="Glass J.I."/>
            <person name="Rusch D."/>
            <person name="Podicherti R."/>
            <person name="Tsui H.-C.T."/>
            <person name="Winkler M.E."/>
        </authorList>
    </citation>
    <scope>NUCLEOTIDE SEQUENCE</scope>
</reference>
<feature type="non-terminal residue" evidence="15">
    <location>
        <position position="1"/>
    </location>
</feature>
<dbReference type="UniPathway" id="UPA00378"/>
<evidence type="ECO:0000256" key="8">
    <source>
        <dbReference type="ARBA" id="ARBA00022692"/>
    </source>
</evidence>
<feature type="transmembrane region" description="Helical" evidence="14">
    <location>
        <begin position="65"/>
        <end position="84"/>
    </location>
</feature>
<keyword evidence="6" id="KW-0328">Glycosyltransferase</keyword>
<comment type="subcellular location">
    <subcellularLocation>
        <location evidence="3">Endomembrane system</location>
        <topology evidence="3">Multi-pass membrane protein</topology>
    </subcellularLocation>
</comment>
<evidence type="ECO:0000256" key="5">
    <source>
        <dbReference type="ARBA" id="ARBA00010810"/>
    </source>
</evidence>
<dbReference type="InterPro" id="IPR003674">
    <property type="entry name" value="Oligo_trans_STT3"/>
</dbReference>
<organism evidence="15">
    <name type="scientific">marine metagenome</name>
    <dbReference type="NCBI Taxonomy" id="408172"/>
    <lineage>
        <taxon>unclassified sequences</taxon>
        <taxon>metagenomes</taxon>
        <taxon>ecological metagenomes</taxon>
    </lineage>
</organism>
<keyword evidence="9" id="KW-0479">Metal-binding</keyword>
<comment type="cofactor">
    <cofactor evidence="2">
        <name>Mg(2+)</name>
        <dbReference type="ChEBI" id="CHEBI:18420"/>
    </cofactor>
</comment>
<comment type="similarity">
    <text evidence="5">Belongs to the STT3 family.</text>
</comment>
<feature type="transmembrane region" description="Helical" evidence="14">
    <location>
        <begin position="32"/>
        <end position="53"/>
    </location>
</feature>
<dbReference type="AlphaFoldDB" id="A0A382R9C1"/>
<evidence type="ECO:0000256" key="14">
    <source>
        <dbReference type="SAM" id="Phobius"/>
    </source>
</evidence>
<dbReference type="Gene3D" id="3.40.50.12610">
    <property type="match status" value="1"/>
</dbReference>
<evidence type="ECO:0000256" key="11">
    <source>
        <dbReference type="ARBA" id="ARBA00022989"/>
    </source>
</evidence>
<accession>A0A382R9C1</accession>
<feature type="transmembrane region" description="Helical" evidence="14">
    <location>
        <begin position="7"/>
        <end position="26"/>
    </location>
</feature>
<evidence type="ECO:0000256" key="13">
    <source>
        <dbReference type="ARBA" id="ARBA00023211"/>
    </source>
</evidence>
<keyword evidence="11 14" id="KW-1133">Transmembrane helix</keyword>
<feature type="non-terminal residue" evidence="15">
    <location>
        <position position="324"/>
    </location>
</feature>
<evidence type="ECO:0008006" key="16">
    <source>
        <dbReference type="Google" id="ProtNLM"/>
    </source>
</evidence>
<comment type="cofactor">
    <cofactor evidence="1">
        <name>Mn(2+)</name>
        <dbReference type="ChEBI" id="CHEBI:29035"/>
    </cofactor>
</comment>
<dbReference type="PANTHER" id="PTHR13872">
    <property type="entry name" value="DOLICHYL-DIPHOSPHOOLIGOSACCHARIDE--PROTEIN GLYCOSYLTRANSFERASE SUBUNIT"/>
    <property type="match status" value="1"/>
</dbReference>
<evidence type="ECO:0000256" key="10">
    <source>
        <dbReference type="ARBA" id="ARBA00022842"/>
    </source>
</evidence>
<evidence type="ECO:0000256" key="6">
    <source>
        <dbReference type="ARBA" id="ARBA00022676"/>
    </source>
</evidence>
<name>A0A382R9C1_9ZZZZ</name>
<dbReference type="EMBL" id="UINC01119741">
    <property type="protein sequence ID" value="SVC93795.1"/>
    <property type="molecule type" value="Genomic_DNA"/>
</dbReference>
<protein>
    <recommendedName>
        <fullName evidence="16">Dolichyl-phosphooligosaccharide-protein glycotransferase</fullName>
    </recommendedName>
</protein>
<keyword evidence="8 14" id="KW-0812">Transmembrane</keyword>
<keyword evidence="12 14" id="KW-0472">Membrane</keyword>
<dbReference type="GO" id="GO:0012505">
    <property type="term" value="C:endomembrane system"/>
    <property type="evidence" value="ECO:0007669"/>
    <property type="project" value="UniProtKB-SubCell"/>
</dbReference>
<evidence type="ECO:0000313" key="15">
    <source>
        <dbReference type="EMBL" id="SVC93795.1"/>
    </source>
</evidence>
<proteinExistence type="inferred from homology"/>
<evidence type="ECO:0000256" key="12">
    <source>
        <dbReference type="ARBA" id="ARBA00023136"/>
    </source>
</evidence>
<dbReference type="GO" id="GO:0046872">
    <property type="term" value="F:metal ion binding"/>
    <property type="evidence" value="ECO:0007669"/>
    <property type="project" value="UniProtKB-KW"/>
</dbReference>
<dbReference type="PANTHER" id="PTHR13872:SF1">
    <property type="entry name" value="DOLICHYL-DIPHOSPHOOLIGOSACCHARIDE--PROTEIN GLYCOSYLTRANSFERASE SUBUNIT STT3B"/>
    <property type="match status" value="1"/>
</dbReference>
<evidence type="ECO:0000256" key="1">
    <source>
        <dbReference type="ARBA" id="ARBA00001936"/>
    </source>
</evidence>
<evidence type="ECO:0000256" key="7">
    <source>
        <dbReference type="ARBA" id="ARBA00022679"/>
    </source>
</evidence>
<keyword evidence="7" id="KW-0808">Transferase</keyword>
<keyword evidence="10" id="KW-0460">Magnesium</keyword>